<dbReference type="AlphaFoldDB" id="S9P4A5"/>
<keyword evidence="2" id="KW-1185">Reference proteome</keyword>
<evidence type="ECO:0000313" key="2">
    <source>
        <dbReference type="Proteomes" id="UP000011682"/>
    </source>
</evidence>
<name>S9P4A5_CYSF2</name>
<sequence>MLRGVFSSNGPRRALALPSSDVRHALVRPGAEVQLGLDPSAGQEGHREQGAQARRRVGGLAGWARAEARLAVEDSPPPSEEP</sequence>
<reference evidence="1" key="1">
    <citation type="submission" date="2013-05" db="EMBL/GenBank/DDBJ databases">
        <title>Genome assembly of Cystobacter fuscus DSM 2262.</title>
        <authorList>
            <person name="Sharma G."/>
            <person name="Khatri I."/>
            <person name="Kaur C."/>
            <person name="Mayilraj S."/>
            <person name="Subramanian S."/>
        </authorList>
    </citation>
    <scope>NUCLEOTIDE SEQUENCE [LARGE SCALE GENOMIC DNA]</scope>
    <source>
        <strain evidence="1">DSM 2262</strain>
    </source>
</reference>
<protein>
    <submittedName>
        <fullName evidence="1">Uncharacterized protein</fullName>
    </submittedName>
</protein>
<gene>
    <name evidence="1" type="ORF">D187_006806</name>
</gene>
<organism evidence="1 2">
    <name type="scientific">Cystobacter fuscus (strain ATCC 25194 / DSM 2262 / NBRC 100088 / M29)</name>
    <dbReference type="NCBI Taxonomy" id="1242864"/>
    <lineage>
        <taxon>Bacteria</taxon>
        <taxon>Pseudomonadati</taxon>
        <taxon>Myxococcota</taxon>
        <taxon>Myxococcia</taxon>
        <taxon>Myxococcales</taxon>
        <taxon>Cystobacterineae</taxon>
        <taxon>Archangiaceae</taxon>
        <taxon>Cystobacter</taxon>
    </lineage>
</organism>
<accession>S9P4A5</accession>
<comment type="caution">
    <text evidence="1">The sequence shown here is derived from an EMBL/GenBank/DDBJ whole genome shotgun (WGS) entry which is preliminary data.</text>
</comment>
<dbReference type="Proteomes" id="UP000011682">
    <property type="component" value="Unassembled WGS sequence"/>
</dbReference>
<dbReference type="EMBL" id="ANAH02000064">
    <property type="protein sequence ID" value="EPX57052.1"/>
    <property type="molecule type" value="Genomic_DNA"/>
</dbReference>
<evidence type="ECO:0000313" key="1">
    <source>
        <dbReference type="EMBL" id="EPX57052.1"/>
    </source>
</evidence>
<proteinExistence type="predicted"/>